<dbReference type="PANTHER" id="PTHR11280">
    <property type="entry name" value="GLUCOSAMINE-6-PHOSPHATE ISOMERASE"/>
    <property type="match status" value="1"/>
</dbReference>
<name>A0A4D7BN62_9HYPH</name>
<evidence type="ECO:0000259" key="1">
    <source>
        <dbReference type="Pfam" id="PF01182"/>
    </source>
</evidence>
<reference evidence="2 3" key="1">
    <citation type="submission" date="2019-04" db="EMBL/GenBank/DDBJ databases">
        <title>Phreatobacter aquaticus sp. nov.</title>
        <authorList>
            <person name="Choi A."/>
        </authorList>
    </citation>
    <scope>NUCLEOTIDE SEQUENCE [LARGE SCALE GENOMIC DNA]</scope>
    <source>
        <strain evidence="2 3">KCTC 52518</strain>
    </source>
</reference>
<feature type="domain" description="Glucosamine/galactosamine-6-phosphate isomerase" evidence="1">
    <location>
        <begin position="8"/>
        <end position="230"/>
    </location>
</feature>
<dbReference type="InterPro" id="IPR037171">
    <property type="entry name" value="NagB/RpiA_transferase-like"/>
</dbReference>
<gene>
    <name evidence="2" type="ORF">E8M01_07350</name>
</gene>
<protein>
    <submittedName>
        <fullName evidence="2">Glucosamine-6-phosphate deaminase</fullName>
    </submittedName>
</protein>
<dbReference type="Gene3D" id="3.40.50.1360">
    <property type="match status" value="1"/>
</dbReference>
<dbReference type="Proteomes" id="UP000298781">
    <property type="component" value="Chromosome"/>
</dbReference>
<dbReference type="InterPro" id="IPR006148">
    <property type="entry name" value="Glc/Gal-6P_isomerase"/>
</dbReference>
<dbReference type="SUPFAM" id="SSF100950">
    <property type="entry name" value="NagB/RpiA/CoA transferase-like"/>
    <property type="match status" value="1"/>
</dbReference>
<organism evidence="2 3">
    <name type="scientific">Phreatobacter stygius</name>
    <dbReference type="NCBI Taxonomy" id="1940610"/>
    <lineage>
        <taxon>Bacteria</taxon>
        <taxon>Pseudomonadati</taxon>
        <taxon>Pseudomonadota</taxon>
        <taxon>Alphaproteobacteria</taxon>
        <taxon>Hyphomicrobiales</taxon>
        <taxon>Phreatobacteraceae</taxon>
        <taxon>Phreatobacter</taxon>
    </lineage>
</organism>
<accession>A0A4D7BN62</accession>
<keyword evidence="3" id="KW-1185">Reference proteome</keyword>
<dbReference type="GO" id="GO:0004342">
    <property type="term" value="F:glucosamine-6-phosphate deaminase activity"/>
    <property type="evidence" value="ECO:0007669"/>
    <property type="project" value="InterPro"/>
</dbReference>
<dbReference type="GO" id="GO:0042802">
    <property type="term" value="F:identical protein binding"/>
    <property type="evidence" value="ECO:0007669"/>
    <property type="project" value="TreeGrafter"/>
</dbReference>
<dbReference type="EMBL" id="CP039690">
    <property type="protein sequence ID" value="QCI69082.1"/>
    <property type="molecule type" value="Genomic_DNA"/>
</dbReference>
<dbReference type="GO" id="GO:0005975">
    <property type="term" value="P:carbohydrate metabolic process"/>
    <property type="evidence" value="ECO:0007669"/>
    <property type="project" value="InterPro"/>
</dbReference>
<dbReference type="InterPro" id="IPR004547">
    <property type="entry name" value="Glucosamine6P_isomerase"/>
</dbReference>
<dbReference type="Pfam" id="PF01182">
    <property type="entry name" value="Glucosamine_iso"/>
    <property type="match status" value="1"/>
</dbReference>
<evidence type="ECO:0000313" key="2">
    <source>
        <dbReference type="EMBL" id="QCI69082.1"/>
    </source>
</evidence>
<dbReference type="OrthoDB" id="9791139at2"/>
<dbReference type="PANTHER" id="PTHR11280:SF6">
    <property type="entry name" value="GLUCOSAMINE-6-PHOSPHATE ISOMERASE NAGB"/>
    <property type="match status" value="1"/>
</dbReference>
<proteinExistence type="predicted"/>
<dbReference type="CDD" id="cd01399">
    <property type="entry name" value="GlcN6P_deaminase"/>
    <property type="match status" value="1"/>
</dbReference>
<dbReference type="GO" id="GO:0006046">
    <property type="term" value="P:N-acetylglucosamine catabolic process"/>
    <property type="evidence" value="ECO:0007669"/>
    <property type="project" value="TreeGrafter"/>
</dbReference>
<sequence length="247" mass="26680">MEIRIVEDKQAIGATAAALGADAIRKAIAEAGHATIVVATGASQFDTLKHLVGAQDIDWSKVTAFHLDEYVGLPESHPASFRKYLLERFVQPLNGAVEFVPVNGDAADPEAEARRLNDLIGDRHIDVCFAGIGENCHLAFNDPPADFDTEAPFIVVTLDEACRRQQLGEGWFPSLEAVPARAISMSIRQILKSRLIVLSVPDQRKAEAVRHAVEGAVSPAHPASILQQHAHAVLLLDPAAASLLQRR</sequence>
<dbReference type="GO" id="GO:0005737">
    <property type="term" value="C:cytoplasm"/>
    <property type="evidence" value="ECO:0007669"/>
    <property type="project" value="TreeGrafter"/>
</dbReference>
<dbReference type="GO" id="GO:0019262">
    <property type="term" value="P:N-acetylneuraminate catabolic process"/>
    <property type="evidence" value="ECO:0007669"/>
    <property type="project" value="TreeGrafter"/>
</dbReference>
<evidence type="ECO:0000313" key="3">
    <source>
        <dbReference type="Proteomes" id="UP000298781"/>
    </source>
</evidence>
<dbReference type="GO" id="GO:0006043">
    <property type="term" value="P:glucosamine catabolic process"/>
    <property type="evidence" value="ECO:0007669"/>
    <property type="project" value="TreeGrafter"/>
</dbReference>
<dbReference type="KEGG" id="pstg:E8M01_07350"/>
<dbReference type="AlphaFoldDB" id="A0A4D7BN62"/>